<evidence type="ECO:0000259" key="9">
    <source>
        <dbReference type="Pfam" id="PF12019"/>
    </source>
</evidence>
<evidence type="ECO:0000256" key="1">
    <source>
        <dbReference type="ARBA" id="ARBA00004377"/>
    </source>
</evidence>
<reference evidence="10" key="1">
    <citation type="submission" date="2018-06" db="EMBL/GenBank/DDBJ databases">
        <authorList>
            <person name="Zhirakovskaya E."/>
        </authorList>
    </citation>
    <scope>NUCLEOTIDE SEQUENCE</scope>
</reference>
<evidence type="ECO:0000256" key="8">
    <source>
        <dbReference type="SAM" id="Phobius"/>
    </source>
</evidence>
<gene>
    <name evidence="10" type="ORF">MNBD_GAMMA22-2635</name>
</gene>
<dbReference type="Pfam" id="PF07963">
    <property type="entry name" value="N_methyl"/>
    <property type="match status" value="1"/>
</dbReference>
<keyword evidence="4" id="KW-0997">Cell inner membrane</keyword>
<dbReference type="EMBL" id="UOFS01000006">
    <property type="protein sequence ID" value="VAW91131.1"/>
    <property type="molecule type" value="Genomic_DNA"/>
</dbReference>
<name>A0A3B0ZHJ3_9ZZZZ</name>
<comment type="subcellular location">
    <subcellularLocation>
        <location evidence="1">Cell inner membrane</location>
        <topology evidence="1">Single-pass membrane protein</topology>
    </subcellularLocation>
</comment>
<evidence type="ECO:0000256" key="4">
    <source>
        <dbReference type="ARBA" id="ARBA00022519"/>
    </source>
</evidence>
<accession>A0A3B0ZHJ3</accession>
<evidence type="ECO:0000256" key="2">
    <source>
        <dbReference type="ARBA" id="ARBA00022475"/>
    </source>
</evidence>
<evidence type="ECO:0000256" key="3">
    <source>
        <dbReference type="ARBA" id="ARBA00022481"/>
    </source>
</evidence>
<organism evidence="10">
    <name type="scientific">hydrothermal vent metagenome</name>
    <dbReference type="NCBI Taxonomy" id="652676"/>
    <lineage>
        <taxon>unclassified sequences</taxon>
        <taxon>metagenomes</taxon>
        <taxon>ecological metagenomes</taxon>
    </lineage>
</organism>
<keyword evidence="6 8" id="KW-1133">Transmembrane helix</keyword>
<feature type="transmembrane region" description="Helical" evidence="8">
    <location>
        <begin position="20"/>
        <end position="40"/>
    </location>
</feature>
<keyword evidence="2" id="KW-1003">Cell membrane</keyword>
<keyword evidence="5 8" id="KW-0812">Transmembrane</keyword>
<proteinExistence type="predicted"/>
<dbReference type="GO" id="GO:0005886">
    <property type="term" value="C:plasma membrane"/>
    <property type="evidence" value="ECO:0007669"/>
    <property type="project" value="UniProtKB-SubCell"/>
</dbReference>
<protein>
    <recommendedName>
        <fullName evidence="9">General secretion pathway GspH domain-containing protein</fullName>
    </recommendedName>
</protein>
<dbReference type="InterPro" id="IPR045584">
    <property type="entry name" value="Pilin-like"/>
</dbReference>
<dbReference type="GO" id="GO:0015627">
    <property type="term" value="C:type II protein secretion system complex"/>
    <property type="evidence" value="ECO:0007669"/>
    <property type="project" value="InterPro"/>
</dbReference>
<evidence type="ECO:0000256" key="5">
    <source>
        <dbReference type="ARBA" id="ARBA00022692"/>
    </source>
</evidence>
<dbReference type="InterPro" id="IPR012902">
    <property type="entry name" value="N_methyl_site"/>
</dbReference>
<dbReference type="Pfam" id="PF12019">
    <property type="entry name" value="GspH"/>
    <property type="match status" value="1"/>
</dbReference>
<sequence length="178" mass="19185">MFKIVNRIQASPTIKQQSGFTLVELLVTMAVFGIALSIAVPNYKSMANSNRLVSQINTFSGAIAFARSEAIKQGVNIILTPLDATATPINWAKGWNVELASNNQILKRIERFNAGTKLESATNVANISLTGDGRINTVANLVFNLCNEGTLVTAQDKKGRSLTISPTGTTYLDSNYTC</sequence>
<dbReference type="Gene3D" id="3.55.40.10">
    <property type="entry name" value="minor pseudopilin epsh domain"/>
    <property type="match status" value="1"/>
</dbReference>
<keyword evidence="7 8" id="KW-0472">Membrane</keyword>
<evidence type="ECO:0000256" key="6">
    <source>
        <dbReference type="ARBA" id="ARBA00022989"/>
    </source>
</evidence>
<dbReference type="GO" id="GO:0015628">
    <property type="term" value="P:protein secretion by the type II secretion system"/>
    <property type="evidence" value="ECO:0007669"/>
    <property type="project" value="InterPro"/>
</dbReference>
<dbReference type="PROSITE" id="PS00409">
    <property type="entry name" value="PROKAR_NTER_METHYL"/>
    <property type="match status" value="1"/>
</dbReference>
<keyword evidence="3" id="KW-0488">Methylation</keyword>
<dbReference type="AlphaFoldDB" id="A0A3B0ZHJ3"/>
<evidence type="ECO:0000313" key="10">
    <source>
        <dbReference type="EMBL" id="VAW91131.1"/>
    </source>
</evidence>
<feature type="domain" description="General secretion pathway GspH" evidence="9">
    <location>
        <begin position="56"/>
        <end position="168"/>
    </location>
</feature>
<evidence type="ECO:0000256" key="7">
    <source>
        <dbReference type="ARBA" id="ARBA00023136"/>
    </source>
</evidence>
<dbReference type="NCBIfam" id="TIGR02532">
    <property type="entry name" value="IV_pilin_GFxxxE"/>
    <property type="match status" value="1"/>
</dbReference>
<dbReference type="InterPro" id="IPR022346">
    <property type="entry name" value="T2SS_GspH"/>
</dbReference>
<dbReference type="SUPFAM" id="SSF54523">
    <property type="entry name" value="Pili subunits"/>
    <property type="match status" value="1"/>
</dbReference>